<protein>
    <recommendedName>
        <fullName evidence="4">Kazal-like domain-containing protein</fullName>
    </recommendedName>
</protein>
<feature type="transmembrane region" description="Helical" evidence="1">
    <location>
        <begin position="141"/>
        <end position="171"/>
    </location>
</feature>
<gene>
    <name evidence="2" type="ORF">G4177_26265</name>
</gene>
<comment type="caution">
    <text evidence="2">The sequence shown here is derived from an EMBL/GenBank/DDBJ whole genome shotgun (WGS) entry which is preliminary data.</text>
</comment>
<evidence type="ECO:0000313" key="2">
    <source>
        <dbReference type="EMBL" id="MBE4751682.1"/>
    </source>
</evidence>
<evidence type="ECO:0000313" key="3">
    <source>
        <dbReference type="Proteomes" id="UP001516472"/>
    </source>
</evidence>
<dbReference type="Proteomes" id="UP001516472">
    <property type="component" value="Unassembled WGS sequence"/>
</dbReference>
<reference evidence="2 3" key="1">
    <citation type="submission" date="2020-02" db="EMBL/GenBank/DDBJ databases">
        <authorList>
            <person name="Babadi Z.K."/>
            <person name="Risdian C."/>
            <person name="Ebrahimipour G.H."/>
            <person name="Wink J."/>
        </authorList>
    </citation>
    <scope>NUCLEOTIDE SEQUENCE [LARGE SCALE GENOMIC DNA]</scope>
    <source>
        <strain evidence="2 3">ZKHCc1 1396</strain>
    </source>
</reference>
<organism evidence="2 3">
    <name type="scientific">Corallococcus soli</name>
    <dbReference type="NCBI Taxonomy" id="2710757"/>
    <lineage>
        <taxon>Bacteria</taxon>
        <taxon>Pseudomonadati</taxon>
        <taxon>Myxococcota</taxon>
        <taxon>Myxococcia</taxon>
        <taxon>Myxococcales</taxon>
        <taxon>Cystobacterineae</taxon>
        <taxon>Myxococcaceae</taxon>
        <taxon>Corallococcus</taxon>
    </lineage>
</organism>
<proteinExistence type="predicted"/>
<keyword evidence="3" id="KW-1185">Reference proteome</keyword>
<dbReference type="EMBL" id="JAAIYO010000009">
    <property type="protein sequence ID" value="MBE4751682.1"/>
    <property type="molecule type" value="Genomic_DNA"/>
</dbReference>
<dbReference type="PROSITE" id="PS51257">
    <property type="entry name" value="PROKAR_LIPOPROTEIN"/>
    <property type="match status" value="1"/>
</dbReference>
<accession>A0ABR9PUS2</accession>
<keyword evidence="1" id="KW-1133">Transmembrane helix</keyword>
<evidence type="ECO:0000256" key="1">
    <source>
        <dbReference type="SAM" id="Phobius"/>
    </source>
</evidence>
<name>A0ABR9PUS2_9BACT</name>
<keyword evidence="1" id="KW-0472">Membrane</keyword>
<evidence type="ECO:0008006" key="4">
    <source>
        <dbReference type="Google" id="ProtNLM"/>
    </source>
</evidence>
<keyword evidence="1" id="KW-0812">Transmembrane</keyword>
<sequence>MRSTADSSFRSPALARPATFLWTLVLIATACGADRGAIRKQDGRHQGTKASRRTDDKLQDFIRLASTHRDCDQEQIECFNACWSSTPPWPYKKGDKSYGTYCANLCLKKYMQCVEELKSRPVSFSSMQQARDWVSEHETELLIGTVILVSGAAFIVGTGGSGALILIPIAVAL</sequence>